<protein>
    <submittedName>
        <fullName evidence="2">Uncharacterized protein</fullName>
    </submittedName>
</protein>
<feature type="region of interest" description="Disordered" evidence="1">
    <location>
        <begin position="19"/>
        <end position="38"/>
    </location>
</feature>
<organism evidence="2 3">
    <name type="scientific">Gordonia phage Luker</name>
    <dbReference type="NCBI Taxonomy" id="2591188"/>
    <lineage>
        <taxon>Viruses</taxon>
        <taxon>Duplodnaviria</taxon>
        <taxon>Heunggongvirae</taxon>
        <taxon>Uroviricota</taxon>
        <taxon>Caudoviricetes</taxon>
        <taxon>Woesvirus</taxon>
        <taxon>Woesvirus woes</taxon>
    </lineage>
</organism>
<sequence length="38" mass="4205">MLELSNLYNQNYGVLQGRASRGDAAARFRNPVSPRPGQ</sequence>
<evidence type="ECO:0000256" key="1">
    <source>
        <dbReference type="SAM" id="MobiDB-lite"/>
    </source>
</evidence>
<accession>A0A514A4X5</accession>
<name>A0A514A4X5_9CAUD</name>
<proteinExistence type="predicted"/>
<dbReference type="EMBL" id="MK919477">
    <property type="protein sequence ID" value="QDH48316.1"/>
    <property type="molecule type" value="Genomic_DNA"/>
</dbReference>
<dbReference type="Proteomes" id="UP000316521">
    <property type="component" value="Segment"/>
</dbReference>
<evidence type="ECO:0000313" key="2">
    <source>
        <dbReference type="EMBL" id="QDH48316.1"/>
    </source>
</evidence>
<evidence type="ECO:0000313" key="3">
    <source>
        <dbReference type="Proteomes" id="UP000316521"/>
    </source>
</evidence>
<gene>
    <name evidence="2" type="primary">70</name>
    <name evidence="2" type="ORF">SEA_LUKER_70</name>
</gene>
<reference evidence="2 3" key="1">
    <citation type="submission" date="2019-05" db="EMBL/GenBank/DDBJ databases">
        <authorList>
            <person name="Hammer B.W."/>
            <person name="Cai D."/>
            <person name="Callewaert L."/>
            <person name="Jia Z."/>
            <person name="Mastando B.J."/>
            <person name="Roup H.M."/>
            <person name="Scanlon C.J."/>
            <person name="Searly J."/>
            <person name="Wood L.E."/>
            <person name="Butela K.A."/>
            <person name="Garlena R.A."/>
            <person name="Russell D.A."/>
            <person name="Pope W.H."/>
            <person name="Jacobs-Sera D."/>
            <person name="Hatfull G.F."/>
        </authorList>
    </citation>
    <scope>NUCLEOTIDE SEQUENCE [LARGE SCALE GENOMIC DNA]</scope>
</reference>